<dbReference type="AlphaFoldDB" id="E3KNE0"/>
<dbReference type="InParanoid" id="E3KNE0"/>
<sequence length="76" mass="8641">MTSISYLYSSQELINYFKETIENIQTIVVQMEGEGHKDITTSNRWGIDLANANRIEQIQAQIASYCSKKKGPTGKR</sequence>
<dbReference type="Proteomes" id="UP000008783">
    <property type="component" value="Unassembled WGS sequence"/>
</dbReference>
<dbReference type="GeneID" id="10540001"/>
<evidence type="ECO:0000313" key="1">
    <source>
        <dbReference type="EMBL" id="EFP85815.2"/>
    </source>
</evidence>
<dbReference type="RefSeq" id="XP_003330234.2">
    <property type="nucleotide sequence ID" value="XM_003330186.2"/>
</dbReference>
<reference evidence="2" key="2">
    <citation type="journal article" date="2011" name="Proc. Natl. Acad. Sci. U.S.A.">
        <title>Obligate biotrophy features unraveled by the genomic analysis of rust fungi.</title>
        <authorList>
            <person name="Duplessis S."/>
            <person name="Cuomo C.A."/>
            <person name="Lin Y.-C."/>
            <person name="Aerts A."/>
            <person name="Tisserant E."/>
            <person name="Veneault-Fourrey C."/>
            <person name="Joly D.L."/>
            <person name="Hacquard S."/>
            <person name="Amselem J."/>
            <person name="Cantarel B.L."/>
            <person name="Chiu R."/>
            <person name="Coutinho P.M."/>
            <person name="Feau N."/>
            <person name="Field M."/>
            <person name="Frey P."/>
            <person name="Gelhaye E."/>
            <person name="Goldberg J."/>
            <person name="Grabherr M.G."/>
            <person name="Kodira C.D."/>
            <person name="Kohler A."/>
            <person name="Kuees U."/>
            <person name="Lindquist E.A."/>
            <person name="Lucas S.M."/>
            <person name="Mago R."/>
            <person name="Mauceli E."/>
            <person name="Morin E."/>
            <person name="Murat C."/>
            <person name="Pangilinan J.L."/>
            <person name="Park R."/>
            <person name="Pearson M."/>
            <person name="Quesneville H."/>
            <person name="Rouhier N."/>
            <person name="Sakthikumar S."/>
            <person name="Salamov A.A."/>
            <person name="Schmutz J."/>
            <person name="Selles B."/>
            <person name="Shapiro H."/>
            <person name="Tanguay P."/>
            <person name="Tuskan G.A."/>
            <person name="Henrissat B."/>
            <person name="Van de Peer Y."/>
            <person name="Rouze P."/>
            <person name="Ellis J.G."/>
            <person name="Dodds P.N."/>
            <person name="Schein J.E."/>
            <person name="Zhong S."/>
            <person name="Hamelin R.C."/>
            <person name="Grigoriev I.V."/>
            <person name="Szabo L.J."/>
            <person name="Martin F."/>
        </authorList>
    </citation>
    <scope>NUCLEOTIDE SEQUENCE [LARGE SCALE GENOMIC DNA]</scope>
    <source>
        <strain evidence="2">CRL 75-36-700-3 / race SCCL</strain>
    </source>
</reference>
<evidence type="ECO:0000313" key="2">
    <source>
        <dbReference type="Proteomes" id="UP000008783"/>
    </source>
</evidence>
<reference key="1">
    <citation type="submission" date="2007-01" db="EMBL/GenBank/DDBJ databases">
        <title>The Genome Sequence of Puccinia graminis f. sp. tritici Strain CRL 75-36-700-3.</title>
        <authorList>
            <consortium name="The Broad Institute Genome Sequencing Platform"/>
            <person name="Birren B."/>
            <person name="Lander E."/>
            <person name="Galagan J."/>
            <person name="Nusbaum C."/>
            <person name="Devon K."/>
            <person name="Cuomo C."/>
            <person name="Jaffe D."/>
            <person name="Butler J."/>
            <person name="Alvarez P."/>
            <person name="Gnerre S."/>
            <person name="Grabherr M."/>
            <person name="Mauceli E."/>
            <person name="Brockman W."/>
            <person name="Young S."/>
            <person name="LaButti K."/>
            <person name="Sykes S."/>
            <person name="DeCaprio D."/>
            <person name="Crawford M."/>
            <person name="Koehrsen M."/>
            <person name="Engels R."/>
            <person name="Montgomery P."/>
            <person name="Pearson M."/>
            <person name="Howarth C."/>
            <person name="Larson L."/>
            <person name="White J."/>
            <person name="Zeng Q."/>
            <person name="Kodira C."/>
            <person name="Yandava C."/>
            <person name="Alvarado L."/>
            <person name="O'Leary S."/>
            <person name="Szabo L."/>
            <person name="Dean R."/>
            <person name="Schein J."/>
        </authorList>
    </citation>
    <scope>NUCLEOTIDE SEQUENCE</scope>
    <source>
        <strain>CRL 75-36-700-3</strain>
    </source>
</reference>
<protein>
    <submittedName>
        <fullName evidence="1">Uncharacterized protein</fullName>
    </submittedName>
</protein>
<proteinExistence type="predicted"/>
<gene>
    <name evidence="1" type="ORF">PGTG_11571</name>
</gene>
<accession>E3KNE0</accession>
<dbReference type="KEGG" id="pgr:PGTG_11571"/>
<name>E3KNE0_PUCGT</name>
<keyword evidence="2" id="KW-1185">Reference proteome</keyword>
<dbReference type="VEuPathDB" id="FungiDB:PGTG_11571"/>
<dbReference type="EMBL" id="DS178297">
    <property type="protein sequence ID" value="EFP85815.2"/>
    <property type="molecule type" value="Genomic_DNA"/>
</dbReference>
<dbReference type="HOGENOM" id="CLU_2655668_0_0_1"/>
<organism evidence="1 2">
    <name type="scientific">Puccinia graminis f. sp. tritici (strain CRL 75-36-700-3 / race SCCL)</name>
    <name type="common">Black stem rust fungus</name>
    <dbReference type="NCBI Taxonomy" id="418459"/>
    <lineage>
        <taxon>Eukaryota</taxon>
        <taxon>Fungi</taxon>
        <taxon>Dikarya</taxon>
        <taxon>Basidiomycota</taxon>
        <taxon>Pucciniomycotina</taxon>
        <taxon>Pucciniomycetes</taxon>
        <taxon>Pucciniales</taxon>
        <taxon>Pucciniaceae</taxon>
        <taxon>Puccinia</taxon>
    </lineage>
</organism>